<dbReference type="GO" id="GO:0042742">
    <property type="term" value="P:defense response to bacterium"/>
    <property type="evidence" value="ECO:0007669"/>
    <property type="project" value="UniProtKB-ARBA"/>
</dbReference>
<dbReference type="Gene3D" id="1.10.10.10">
    <property type="entry name" value="Winged helix-like DNA-binding domain superfamily/Winged helix DNA-binding domain"/>
    <property type="match status" value="1"/>
</dbReference>
<dbReference type="InterPro" id="IPR036388">
    <property type="entry name" value="WH-like_DNA-bd_sf"/>
</dbReference>
<keyword evidence="6" id="KW-0175">Coiled coil</keyword>
<dbReference type="Pfam" id="PF18052">
    <property type="entry name" value="Rx_N"/>
    <property type="match status" value="1"/>
</dbReference>
<evidence type="ECO:0000259" key="9">
    <source>
        <dbReference type="Pfam" id="PF23559"/>
    </source>
</evidence>
<reference evidence="11" key="3">
    <citation type="submission" date="2015-04" db="UniProtKB">
        <authorList>
            <consortium name="EnsemblPlants"/>
        </authorList>
    </citation>
    <scope>IDENTIFICATION</scope>
</reference>
<evidence type="ECO:0000256" key="2">
    <source>
        <dbReference type="ARBA" id="ARBA00022614"/>
    </source>
</evidence>
<dbReference type="Pfam" id="PF23598">
    <property type="entry name" value="LRR_14"/>
    <property type="match status" value="2"/>
</dbReference>
<evidence type="ECO:0000259" key="8">
    <source>
        <dbReference type="Pfam" id="PF18052"/>
    </source>
</evidence>
<reference evidence="11 12" key="1">
    <citation type="submission" date="2012-08" db="EMBL/GenBank/DDBJ databases">
        <title>Oryza genome evolution.</title>
        <authorList>
            <person name="Wing R.A."/>
        </authorList>
    </citation>
    <scope>NUCLEOTIDE SEQUENCE</scope>
</reference>
<feature type="domain" description="Disease resistance N-terminal" evidence="8">
    <location>
        <begin position="375"/>
        <end position="458"/>
    </location>
</feature>
<dbReference type="CDD" id="cd14798">
    <property type="entry name" value="RX-CC_like"/>
    <property type="match status" value="1"/>
</dbReference>
<comment type="similarity">
    <text evidence="1">Belongs to the disease resistance NB-LRR family.</text>
</comment>
<evidence type="ECO:0000313" key="11">
    <source>
        <dbReference type="EnsemblPlants" id="LPERR06G03580.3"/>
    </source>
</evidence>
<dbReference type="PANTHER" id="PTHR23155:SF1205">
    <property type="entry name" value="DISEASE RESISTANCE PROTEIN RPM1"/>
    <property type="match status" value="1"/>
</dbReference>
<feature type="domain" description="Disease resistance R13L4/SHOC-2-like LRR" evidence="10">
    <location>
        <begin position="12"/>
        <end position="337"/>
    </location>
</feature>
<evidence type="ECO:0000256" key="1">
    <source>
        <dbReference type="ARBA" id="ARBA00008894"/>
    </source>
</evidence>
<dbReference type="InterPro" id="IPR027417">
    <property type="entry name" value="P-loop_NTPase"/>
</dbReference>
<feature type="domain" description="Disease resistance protein winged helix" evidence="9">
    <location>
        <begin position="825"/>
        <end position="896"/>
    </location>
</feature>
<proteinExistence type="inferred from homology"/>
<dbReference type="Gene3D" id="1.10.8.430">
    <property type="entry name" value="Helical domain of apoptotic protease-activating factors"/>
    <property type="match status" value="1"/>
</dbReference>
<name>A0A0D9WM58_9ORYZ</name>
<organism evidence="11 12">
    <name type="scientific">Leersia perrieri</name>
    <dbReference type="NCBI Taxonomy" id="77586"/>
    <lineage>
        <taxon>Eukaryota</taxon>
        <taxon>Viridiplantae</taxon>
        <taxon>Streptophyta</taxon>
        <taxon>Embryophyta</taxon>
        <taxon>Tracheophyta</taxon>
        <taxon>Spermatophyta</taxon>
        <taxon>Magnoliopsida</taxon>
        <taxon>Liliopsida</taxon>
        <taxon>Poales</taxon>
        <taxon>Poaceae</taxon>
        <taxon>BOP clade</taxon>
        <taxon>Oryzoideae</taxon>
        <taxon>Oryzeae</taxon>
        <taxon>Oryzinae</taxon>
        <taxon>Leersia</taxon>
    </lineage>
</organism>
<dbReference type="SUPFAM" id="SSF52058">
    <property type="entry name" value="L domain-like"/>
    <property type="match status" value="2"/>
</dbReference>
<dbReference type="Gene3D" id="3.40.50.300">
    <property type="entry name" value="P-loop containing nucleotide triphosphate hydrolases"/>
    <property type="match status" value="1"/>
</dbReference>
<dbReference type="Gramene" id="LPERR06G03580.3">
    <property type="protein sequence ID" value="LPERR06G03580.3"/>
    <property type="gene ID" value="LPERR06G03580"/>
</dbReference>
<keyword evidence="12" id="KW-1185">Reference proteome</keyword>
<dbReference type="Gene3D" id="1.20.5.4130">
    <property type="match status" value="1"/>
</dbReference>
<evidence type="ECO:0000259" key="10">
    <source>
        <dbReference type="Pfam" id="PF23598"/>
    </source>
</evidence>
<accession>A0A0D9WM58</accession>
<dbReference type="GO" id="GO:0002758">
    <property type="term" value="P:innate immune response-activating signaling pathway"/>
    <property type="evidence" value="ECO:0007669"/>
    <property type="project" value="UniProtKB-ARBA"/>
</dbReference>
<evidence type="ECO:0008006" key="13">
    <source>
        <dbReference type="Google" id="ProtNLM"/>
    </source>
</evidence>
<dbReference type="GO" id="GO:0009626">
    <property type="term" value="P:plant-type hypersensitive response"/>
    <property type="evidence" value="ECO:0007669"/>
    <property type="project" value="UniProtKB-ARBA"/>
</dbReference>
<dbReference type="InterPro" id="IPR055414">
    <property type="entry name" value="LRR_R13L4/SHOC2-like"/>
</dbReference>
<keyword evidence="3" id="KW-0677">Repeat</keyword>
<dbReference type="InterPro" id="IPR041118">
    <property type="entry name" value="Rx_N"/>
</dbReference>
<dbReference type="InterPro" id="IPR038005">
    <property type="entry name" value="RX-like_CC"/>
</dbReference>
<dbReference type="InterPro" id="IPR002182">
    <property type="entry name" value="NB-ARC"/>
</dbReference>
<evidence type="ECO:0000256" key="6">
    <source>
        <dbReference type="ARBA" id="ARBA00023054"/>
    </source>
</evidence>
<feature type="domain" description="NB-ARC" evidence="7">
    <location>
        <begin position="542"/>
        <end position="733"/>
    </location>
</feature>
<dbReference type="eggNOG" id="KOG4658">
    <property type="taxonomic scope" value="Eukaryota"/>
</dbReference>
<protein>
    <recommendedName>
        <fullName evidence="13">NB-ARC domain-containing protein</fullName>
    </recommendedName>
</protein>
<dbReference type="Pfam" id="PF00931">
    <property type="entry name" value="NB-ARC"/>
    <property type="match status" value="1"/>
</dbReference>
<evidence type="ECO:0000313" key="12">
    <source>
        <dbReference type="Proteomes" id="UP000032180"/>
    </source>
</evidence>
<sequence length="1319" mass="149743">MRPSIDQIPFFFAQLRLLRVLDMQGSLCLTNKNLVCICRFFQLKYLSLRNTSVSILPRLIGNLDHLETLDIRETPIKKLPSSAANLTCLKHLFAGYKTQLTRTASVKFLRPASGLEMSHGMVKNMASLHSLVHVEIKEHPSVFQEIGLLQNLRKLGVLFYGVEVYWKPFLELLSNLSGSLRSLSIDIFEAQGNSSCSSLEMLSSLVSPPIFITSFSLTGKLDSLPPWIASLRNVSRLTLRNSQLHADAIQVLGGLQNLLCLKLYHKSYDDDHLVFPQGKFPRVKLLIIDNLMNLEKLHFKEGSVPNLERLTLSFLREPKDGISGLNNFLKLREAEFFGNIISSVVNKVVSCVKEHQNNPRVVGDKWNIVTVYKGAVRSLLCKLGRLLTEETWLVQGVHGEIQYIKDELECMNAFLHNLTISEIHDDQVRIWMKQVREIAYDSEDCIDEFTHNLGESSEMGFFRGIISILRKIACRHRIAVQLQELKARAQDVGERRSRYGVELSNATHQEGRPRLMRHTSLHLDPQLHALFAEEAQLVGIDDPRDELVGWLMEEDPRLRVLAIVGFGGLGKTTLARMVCRSPVVKSADFQCCPLFIVSQIFNIRTLFQHMVRELIQEPHKAMAIAGTGSKYGLISEDYLEGMERWEVTVLTKNLRRYFQDKRFIVILDDIWTVSAWESIKCAIPDNFKGSRIIVTTRNADVANTCCSHPQDRIYNIQRLSDTTSRELFFKKIFGFVDNKSPNDELEEVSNSILKKCGGLPLAIVNIGSLLASKKNRTKEEWQKVCNNLGSELENNPTLEGVKQVLTLSYNDLPYHLKACFLYLSIFPENYVIKRGPLVRRWIAEGFISQRHGQSMEQLAESYFDEFVTRSMVQPVRTDWTGKVRSCRVHDLMLDVIVSRSIEENFASFLCDNVSTLASHDKIRRLSIHSSHRSSQQTSANVSHARSFTMSASVEEVPFFFPQLRLLRVLDLQSCSCLSNETLRCMCRFFQLKYLSLRNTNTPKLPQLLGNLKHLETLDIRATLIKKLPSSAGNLSCLKHLLVGHKVQLTRTASVKYLRPESGLEVTTGVVKNMKALQSLVHIVVKDNSPVLQEIGLLQHLRKLNVLFRGAEQNWKAFLESLSKLPGSLRSLSIHILDEKEHSSSLDNLTFVESPPLFVTSFSLMGKLQFLPPWISSLRNVSRLTLRSTGLHADAIGVLGDLPNLLCLKLYHKSYADDCIIFRRGKFAKLKLLIIDNLERIEKVQFEAGSVSNLERLTLSFLREPKHGISGLENLTKLKEIEFFGDIILSVVTKVASCVKTHPNHPRVIGDKWNIVTEYA</sequence>
<dbReference type="InterPro" id="IPR044974">
    <property type="entry name" value="Disease_R_plants"/>
</dbReference>
<dbReference type="PRINTS" id="PR00364">
    <property type="entry name" value="DISEASERSIST"/>
</dbReference>
<dbReference type="GO" id="GO:0043531">
    <property type="term" value="F:ADP binding"/>
    <property type="evidence" value="ECO:0007669"/>
    <property type="project" value="InterPro"/>
</dbReference>
<keyword evidence="5" id="KW-0611">Plant defense</keyword>
<dbReference type="STRING" id="77586.A0A0D9WM58"/>
<reference evidence="12" key="2">
    <citation type="submission" date="2013-12" db="EMBL/GenBank/DDBJ databases">
        <authorList>
            <person name="Yu Y."/>
            <person name="Lee S."/>
            <person name="de Baynast K."/>
            <person name="Wissotski M."/>
            <person name="Liu L."/>
            <person name="Talag J."/>
            <person name="Goicoechea J."/>
            <person name="Angelova A."/>
            <person name="Jetty R."/>
            <person name="Kudrna D."/>
            <person name="Golser W."/>
            <person name="Rivera L."/>
            <person name="Zhang J."/>
            <person name="Wing R."/>
        </authorList>
    </citation>
    <scope>NUCLEOTIDE SEQUENCE</scope>
</reference>
<dbReference type="PANTHER" id="PTHR23155">
    <property type="entry name" value="DISEASE RESISTANCE PROTEIN RP"/>
    <property type="match status" value="1"/>
</dbReference>
<evidence type="ECO:0000256" key="5">
    <source>
        <dbReference type="ARBA" id="ARBA00022821"/>
    </source>
</evidence>
<dbReference type="FunFam" id="1.10.10.10:FF:000322">
    <property type="entry name" value="Probable disease resistance protein At1g63360"/>
    <property type="match status" value="1"/>
</dbReference>
<keyword evidence="4" id="KW-0547">Nucleotide-binding</keyword>
<feature type="domain" description="Disease resistance R13L4/SHOC-2-like LRR" evidence="10">
    <location>
        <begin position="943"/>
        <end position="1306"/>
    </location>
</feature>
<evidence type="ECO:0000256" key="4">
    <source>
        <dbReference type="ARBA" id="ARBA00022741"/>
    </source>
</evidence>
<evidence type="ECO:0000259" key="7">
    <source>
        <dbReference type="Pfam" id="PF00931"/>
    </source>
</evidence>
<evidence type="ECO:0000256" key="3">
    <source>
        <dbReference type="ARBA" id="ARBA00022737"/>
    </source>
</evidence>
<dbReference type="Gene3D" id="3.80.10.10">
    <property type="entry name" value="Ribonuclease Inhibitor"/>
    <property type="match status" value="2"/>
</dbReference>
<dbReference type="EnsemblPlants" id="LPERR06G03580.3">
    <property type="protein sequence ID" value="LPERR06G03580.3"/>
    <property type="gene ID" value="LPERR06G03580"/>
</dbReference>
<dbReference type="InterPro" id="IPR058922">
    <property type="entry name" value="WHD_DRP"/>
</dbReference>
<keyword evidence="2" id="KW-0433">Leucine-rich repeat</keyword>
<dbReference type="InterPro" id="IPR042197">
    <property type="entry name" value="Apaf_helical"/>
</dbReference>
<dbReference type="SUPFAM" id="SSF52540">
    <property type="entry name" value="P-loop containing nucleoside triphosphate hydrolases"/>
    <property type="match status" value="1"/>
</dbReference>
<dbReference type="InterPro" id="IPR032675">
    <property type="entry name" value="LRR_dom_sf"/>
</dbReference>
<dbReference type="Pfam" id="PF23559">
    <property type="entry name" value="WHD_DRP"/>
    <property type="match status" value="1"/>
</dbReference>
<dbReference type="Proteomes" id="UP000032180">
    <property type="component" value="Chromosome 6"/>
</dbReference>